<name>A0ACC2IDF1_9PLEO</name>
<evidence type="ECO:0000313" key="2">
    <source>
        <dbReference type="Proteomes" id="UP001153331"/>
    </source>
</evidence>
<keyword evidence="2" id="KW-1185">Reference proteome</keyword>
<protein>
    <submittedName>
        <fullName evidence="1">Uncharacterized protein</fullName>
    </submittedName>
</protein>
<organism evidence="1 2">
    <name type="scientific">Boeremia exigua</name>
    <dbReference type="NCBI Taxonomy" id="749465"/>
    <lineage>
        <taxon>Eukaryota</taxon>
        <taxon>Fungi</taxon>
        <taxon>Dikarya</taxon>
        <taxon>Ascomycota</taxon>
        <taxon>Pezizomycotina</taxon>
        <taxon>Dothideomycetes</taxon>
        <taxon>Pleosporomycetidae</taxon>
        <taxon>Pleosporales</taxon>
        <taxon>Pleosporineae</taxon>
        <taxon>Didymellaceae</taxon>
        <taxon>Boeremia</taxon>
    </lineage>
</organism>
<gene>
    <name evidence="1" type="ORF">OPT61_g4648</name>
</gene>
<dbReference type="EMBL" id="JAPHNI010000272">
    <property type="protein sequence ID" value="KAJ8113151.1"/>
    <property type="molecule type" value="Genomic_DNA"/>
</dbReference>
<comment type="caution">
    <text evidence="1">The sequence shown here is derived from an EMBL/GenBank/DDBJ whole genome shotgun (WGS) entry which is preliminary data.</text>
</comment>
<sequence>MTSSVHTLSGGSAARKHVLLSSTVLLAALLLVVVAAGARLLIGVLHAVLAVVAGDLGLVHDRKLLRGQDVALVLEVALGEDEINLLERAAGSLRVQEVDDGEEDGIEDGEEQVGVGSDAVDEDGRNHDNEKVPEPVGDGRSSVGLRAGLDGVDLSGVQPRQRQPGSTEERDVCEQTDGSALGSRSSVGEQAAEGQDHGQALSNGTDEEELAATDALNEEPGGGGEDGVDDHVDTTKEQGQVVGGVKSVLEQNGEVVDDSVATRKLLHHLRGGTQKHAAEMLRLAVGKDSGELGLATTTGQANGFLDDVHLDLDFGVLAGKTVERSHDSRRLFLAVMGEEPARRFRQLGHHDDDNNCEDALESDGESPGEVVRAVKTSVVDPVSNQRANGDVTALNADDLSTVLSAAALGLVGGNGRCVDTVADTSDASSNDELRSSTAVGRNRSNLDNNTDDHNTGAEEDRVTATKSVSEGEDEAGTEEAADSVDSNNETLVGRVTFDLGESFDECGGGDNTRHDTLVISEQEEIGGSNNSDQDLQHPAGLAPVGGHARLCFFVRCHGED</sequence>
<evidence type="ECO:0000313" key="1">
    <source>
        <dbReference type="EMBL" id="KAJ8113151.1"/>
    </source>
</evidence>
<reference evidence="1" key="1">
    <citation type="submission" date="2022-11" db="EMBL/GenBank/DDBJ databases">
        <title>Genome Sequence of Boeremia exigua.</title>
        <authorList>
            <person name="Buettner E."/>
        </authorList>
    </citation>
    <scope>NUCLEOTIDE SEQUENCE</scope>
    <source>
        <strain evidence="1">CU02</strain>
    </source>
</reference>
<proteinExistence type="predicted"/>
<dbReference type="Proteomes" id="UP001153331">
    <property type="component" value="Unassembled WGS sequence"/>
</dbReference>
<accession>A0ACC2IDF1</accession>